<evidence type="ECO:0000256" key="2">
    <source>
        <dbReference type="ARBA" id="ARBA00022448"/>
    </source>
</evidence>
<feature type="transmembrane region" description="Helical" evidence="8">
    <location>
        <begin position="232"/>
        <end position="251"/>
    </location>
</feature>
<name>A0ABW4BGE0_9LACO</name>
<evidence type="ECO:0000256" key="5">
    <source>
        <dbReference type="ARBA" id="ARBA00022989"/>
    </source>
</evidence>
<comment type="caution">
    <text evidence="9">The sequence shown here is derived from an EMBL/GenBank/DDBJ whole genome shotgun (WGS) entry which is preliminary data.</text>
</comment>
<keyword evidence="2" id="KW-0813">Transport</keyword>
<evidence type="ECO:0000313" key="10">
    <source>
        <dbReference type="Proteomes" id="UP001597199"/>
    </source>
</evidence>
<feature type="transmembrane region" description="Helical" evidence="8">
    <location>
        <begin position="39"/>
        <end position="61"/>
    </location>
</feature>
<keyword evidence="6" id="KW-0406">Ion transport</keyword>
<keyword evidence="7 8" id="KW-0472">Membrane</keyword>
<feature type="transmembrane region" description="Helical" evidence="8">
    <location>
        <begin position="128"/>
        <end position="148"/>
    </location>
</feature>
<dbReference type="InterPro" id="IPR003445">
    <property type="entry name" value="Cat_transpt"/>
</dbReference>
<protein>
    <submittedName>
        <fullName evidence="9">TrkH family potassium uptake protein</fullName>
    </submittedName>
</protein>
<sequence length="453" mass="48061">MKKSRHLSAPQAILLSFAAMIAIGTSLLALPFASQSGQSVSLLDAFFTATSASCVTGLVVVNTMQHWTWFGQLVIITLIQLGGIGFITVVTGALIVFRQRIGLRQRLTIQTMFNQSSLGGMTRLVWQVLRYTAVIEGAGAVLLTVGFLTANRGYGFLESVWYGVFHAISAFCNAGFDLVGSNSLAEFQGHWLINFTIMVLITLGGLGFTVLHELRHFKTKKHWRGLSIHTRLVCGTSAVLVVAGTLLFALLEWQGALGHLATPQKWLAAAFESVTLRTAGFATIDQSQLTPLSQLLATGFMFIGGSPAGTAGGVKTITLALLVAAVSSGLHGHTGIVIAGRRLPLALVQKALAVFFAMFAVVVMAVLILHFSEAGNSFAPTLMETIFEATSATGTVGLTTGLTPYLSPIGKVTIALCMFIGRLSPLTLVVALSLRQNADSHVIDYPAANVIIG</sequence>
<keyword evidence="10" id="KW-1185">Reference proteome</keyword>
<dbReference type="RefSeq" id="WP_204118529.1">
    <property type="nucleotide sequence ID" value="NZ_BOLV01000005.1"/>
</dbReference>
<accession>A0ABW4BGE0</accession>
<dbReference type="PANTHER" id="PTHR32024:SF1">
    <property type="entry name" value="KTR SYSTEM POTASSIUM UPTAKE PROTEIN B"/>
    <property type="match status" value="1"/>
</dbReference>
<dbReference type="Proteomes" id="UP001597199">
    <property type="component" value="Unassembled WGS sequence"/>
</dbReference>
<evidence type="ECO:0000256" key="4">
    <source>
        <dbReference type="ARBA" id="ARBA00022692"/>
    </source>
</evidence>
<feature type="transmembrane region" description="Helical" evidence="8">
    <location>
        <begin position="317"/>
        <end position="339"/>
    </location>
</feature>
<feature type="transmembrane region" description="Helical" evidence="8">
    <location>
        <begin position="12"/>
        <end position="33"/>
    </location>
</feature>
<evidence type="ECO:0000313" key="9">
    <source>
        <dbReference type="EMBL" id="MFD1398860.1"/>
    </source>
</evidence>
<organism evidence="9 10">
    <name type="scientific">Lacticaseibacillus suilingensis</name>
    <dbReference type="NCBI Taxonomy" id="2799577"/>
    <lineage>
        <taxon>Bacteria</taxon>
        <taxon>Bacillati</taxon>
        <taxon>Bacillota</taxon>
        <taxon>Bacilli</taxon>
        <taxon>Lactobacillales</taxon>
        <taxon>Lactobacillaceae</taxon>
        <taxon>Lacticaseibacillus</taxon>
    </lineage>
</organism>
<evidence type="ECO:0000256" key="8">
    <source>
        <dbReference type="SAM" id="Phobius"/>
    </source>
</evidence>
<comment type="subcellular location">
    <subcellularLocation>
        <location evidence="1">Cell membrane</location>
        <topology evidence="1">Multi-pass membrane protein</topology>
    </subcellularLocation>
</comment>
<gene>
    <name evidence="9" type="ORF">ACFQ41_06015</name>
</gene>
<keyword evidence="5 8" id="KW-1133">Transmembrane helix</keyword>
<keyword evidence="3" id="KW-1003">Cell membrane</keyword>
<feature type="transmembrane region" description="Helical" evidence="8">
    <location>
        <begin position="412"/>
        <end position="434"/>
    </location>
</feature>
<keyword evidence="4 8" id="KW-0812">Transmembrane</keyword>
<feature type="transmembrane region" description="Helical" evidence="8">
    <location>
        <begin position="191"/>
        <end position="211"/>
    </location>
</feature>
<evidence type="ECO:0000256" key="1">
    <source>
        <dbReference type="ARBA" id="ARBA00004651"/>
    </source>
</evidence>
<feature type="transmembrane region" description="Helical" evidence="8">
    <location>
        <begin position="73"/>
        <end position="97"/>
    </location>
</feature>
<proteinExistence type="predicted"/>
<evidence type="ECO:0000256" key="3">
    <source>
        <dbReference type="ARBA" id="ARBA00022475"/>
    </source>
</evidence>
<feature type="transmembrane region" description="Helical" evidence="8">
    <location>
        <begin position="351"/>
        <end position="371"/>
    </location>
</feature>
<dbReference type="Pfam" id="PF02386">
    <property type="entry name" value="TrkH"/>
    <property type="match status" value="1"/>
</dbReference>
<evidence type="ECO:0000256" key="7">
    <source>
        <dbReference type="ARBA" id="ARBA00023136"/>
    </source>
</evidence>
<dbReference type="EMBL" id="JBHTOA010000025">
    <property type="protein sequence ID" value="MFD1398860.1"/>
    <property type="molecule type" value="Genomic_DNA"/>
</dbReference>
<dbReference type="PANTHER" id="PTHR32024">
    <property type="entry name" value="TRK SYSTEM POTASSIUM UPTAKE PROTEIN TRKG-RELATED"/>
    <property type="match status" value="1"/>
</dbReference>
<reference evidence="10" key="1">
    <citation type="journal article" date="2019" name="Int. J. Syst. Evol. Microbiol.">
        <title>The Global Catalogue of Microorganisms (GCM) 10K type strain sequencing project: providing services to taxonomists for standard genome sequencing and annotation.</title>
        <authorList>
            <consortium name="The Broad Institute Genomics Platform"/>
            <consortium name="The Broad Institute Genome Sequencing Center for Infectious Disease"/>
            <person name="Wu L."/>
            <person name="Ma J."/>
        </authorList>
    </citation>
    <scope>NUCLEOTIDE SEQUENCE [LARGE SCALE GENOMIC DNA]</scope>
    <source>
        <strain evidence="10">CCM 9110</strain>
    </source>
</reference>
<evidence type="ECO:0000256" key="6">
    <source>
        <dbReference type="ARBA" id="ARBA00023065"/>
    </source>
</evidence>
<feature type="transmembrane region" description="Helical" evidence="8">
    <location>
        <begin position="160"/>
        <end position="179"/>
    </location>
</feature>